<gene>
    <name evidence="3" type="ORF">MKW35_06430</name>
</gene>
<evidence type="ECO:0000256" key="1">
    <source>
        <dbReference type="SAM" id="Phobius"/>
    </source>
</evidence>
<dbReference type="SUPFAM" id="SSF52821">
    <property type="entry name" value="Rhodanese/Cell cycle control phosphatase"/>
    <property type="match status" value="1"/>
</dbReference>
<keyword evidence="1" id="KW-0472">Membrane</keyword>
<organism evidence="3 4">
    <name type="scientific">Aestuariibaculum lutulentum</name>
    <dbReference type="NCBI Taxonomy" id="2920935"/>
    <lineage>
        <taxon>Bacteria</taxon>
        <taxon>Pseudomonadati</taxon>
        <taxon>Bacteroidota</taxon>
        <taxon>Flavobacteriia</taxon>
        <taxon>Flavobacteriales</taxon>
        <taxon>Flavobacteriaceae</taxon>
    </lineage>
</organism>
<proteinExistence type="predicted"/>
<dbReference type="Proteomes" id="UP001156141">
    <property type="component" value="Unassembled WGS sequence"/>
</dbReference>
<evidence type="ECO:0000313" key="3">
    <source>
        <dbReference type="EMBL" id="MCH4552250.1"/>
    </source>
</evidence>
<dbReference type="InterPro" id="IPR001763">
    <property type="entry name" value="Rhodanese-like_dom"/>
</dbReference>
<evidence type="ECO:0000313" key="4">
    <source>
        <dbReference type="Proteomes" id="UP001156141"/>
    </source>
</evidence>
<evidence type="ECO:0000259" key="2">
    <source>
        <dbReference type="PROSITE" id="PS50206"/>
    </source>
</evidence>
<dbReference type="RefSeq" id="WP_240572559.1">
    <property type="nucleotide sequence ID" value="NZ_CP136709.1"/>
</dbReference>
<reference evidence="3" key="1">
    <citation type="submission" date="2022-02" db="EMBL/GenBank/DDBJ databases">
        <title>Aestuariibaculum sp., a marine bacterium isolated from sediment in Guangxi.</title>
        <authorList>
            <person name="Ying J."/>
        </authorList>
    </citation>
    <scope>NUCLEOTIDE SEQUENCE</scope>
    <source>
        <strain evidence="3">L182</strain>
    </source>
</reference>
<protein>
    <submittedName>
        <fullName evidence="3">Rhodanese-like domain-containing protein</fullName>
    </submittedName>
</protein>
<dbReference type="Pfam" id="PF00581">
    <property type="entry name" value="Rhodanese"/>
    <property type="match status" value="1"/>
</dbReference>
<dbReference type="InterPro" id="IPR036873">
    <property type="entry name" value="Rhodanese-like_dom_sf"/>
</dbReference>
<sequence length="205" mass="23118">MKELEKTKQISIAATLFILAVLIGFLTYKRPKNTYAFNTKSTLEKITSTDYCLPYSLIENEDVAFIDIRNSFEYNKGHLENAINMPSVDIMSEASLKLLLDLKKSNTTTALYGSTPEEANIPFLILYQLGFDNLKILPVELSYSQNKLITKESKIENLPYDINGFIMDSKKHLDSSNTIVPPNANVPKKVITVEKKKKRKAEGGC</sequence>
<dbReference type="Gene3D" id="3.40.250.10">
    <property type="entry name" value="Rhodanese-like domain"/>
    <property type="match status" value="1"/>
</dbReference>
<comment type="caution">
    <text evidence="3">The sequence shown here is derived from an EMBL/GenBank/DDBJ whole genome shotgun (WGS) entry which is preliminary data.</text>
</comment>
<accession>A0ABS9RH23</accession>
<dbReference type="PROSITE" id="PS50206">
    <property type="entry name" value="RHODANESE_3"/>
    <property type="match status" value="1"/>
</dbReference>
<dbReference type="EMBL" id="JAKVQD010000001">
    <property type="protein sequence ID" value="MCH4552250.1"/>
    <property type="molecule type" value="Genomic_DNA"/>
</dbReference>
<keyword evidence="4" id="KW-1185">Reference proteome</keyword>
<dbReference type="CDD" id="cd00158">
    <property type="entry name" value="RHOD"/>
    <property type="match status" value="1"/>
</dbReference>
<name>A0ABS9RH23_9FLAO</name>
<feature type="domain" description="Rhodanese" evidence="2">
    <location>
        <begin position="59"/>
        <end position="140"/>
    </location>
</feature>
<feature type="transmembrane region" description="Helical" evidence="1">
    <location>
        <begin position="12"/>
        <end position="28"/>
    </location>
</feature>
<keyword evidence="1" id="KW-0812">Transmembrane</keyword>
<keyword evidence="1" id="KW-1133">Transmembrane helix</keyword>